<feature type="compositionally biased region" description="Polar residues" evidence="10">
    <location>
        <begin position="221"/>
        <end position="250"/>
    </location>
</feature>
<comment type="catalytic activity">
    <reaction evidence="8 9">
        <text>cytidine(32)/guanosine(34) in tRNA + 2 S-adenosyl-L-methionine = 2'-O-methylcytidine(32)/2'-O-methylguanosine(34) in tRNA + 2 S-adenosyl-L-homocysteine + 2 H(+)</text>
        <dbReference type="Rhea" id="RHEA:42396"/>
        <dbReference type="Rhea" id="RHEA-COMP:10246"/>
        <dbReference type="Rhea" id="RHEA-COMP:10247"/>
        <dbReference type="ChEBI" id="CHEBI:15378"/>
        <dbReference type="ChEBI" id="CHEBI:57856"/>
        <dbReference type="ChEBI" id="CHEBI:59789"/>
        <dbReference type="ChEBI" id="CHEBI:74269"/>
        <dbReference type="ChEBI" id="CHEBI:74445"/>
        <dbReference type="ChEBI" id="CHEBI:74495"/>
        <dbReference type="ChEBI" id="CHEBI:82748"/>
        <dbReference type="EC" id="2.1.1.205"/>
    </reaction>
</comment>
<dbReference type="PANTHER" id="PTHR10920:SF12">
    <property type="entry name" value="TRNA (CYTIDINE(32)_GUANOSINE(34)-2'-O)-METHYLTRANSFERASE-RELATED"/>
    <property type="match status" value="1"/>
</dbReference>
<keyword evidence="6 9" id="KW-0949">S-adenosyl-L-methionine</keyword>
<dbReference type="GO" id="GO:0005737">
    <property type="term" value="C:cytoplasm"/>
    <property type="evidence" value="ECO:0007669"/>
    <property type="project" value="UniProtKB-SubCell"/>
</dbReference>
<feature type="domain" description="Ribosomal RNA methyltransferase FtsJ" evidence="11">
    <location>
        <begin position="967"/>
        <end position="1155"/>
    </location>
</feature>
<comment type="similarity">
    <text evidence="9">Belongs to the class I-like SAM-binding methyltransferase superfamily. RNA methyltransferase RlmE family. TRM7 subfamily.</text>
</comment>
<dbReference type="GO" id="GO:0002128">
    <property type="term" value="P:tRNA nucleoside ribose methylation"/>
    <property type="evidence" value="ECO:0007669"/>
    <property type="project" value="UniProtKB-UniRule"/>
</dbReference>
<dbReference type="InterPro" id="IPR028590">
    <property type="entry name" value="RNA_methyltr_E_TRM7"/>
</dbReference>
<dbReference type="InterPro" id="IPR002877">
    <property type="entry name" value="RNA_MeTrfase_FtsJ_dom"/>
</dbReference>
<evidence type="ECO:0000256" key="7">
    <source>
        <dbReference type="ARBA" id="ARBA00022694"/>
    </source>
</evidence>
<feature type="region of interest" description="Disordered" evidence="10">
    <location>
        <begin position="321"/>
        <end position="341"/>
    </location>
</feature>
<dbReference type="PANTHER" id="PTHR10920">
    <property type="entry name" value="RIBOSOMAL RNA METHYLTRANSFERASE"/>
    <property type="match status" value="1"/>
</dbReference>
<dbReference type="InterPro" id="IPR019176">
    <property type="entry name" value="Cytochrome_B561-rel"/>
</dbReference>
<reference evidence="12" key="1">
    <citation type="journal article" date="2020" name="Ecol. Evol.">
        <title>Genome structure and content of the rice root-knot nematode (Meloidogyne graminicola).</title>
        <authorList>
            <person name="Phan N.T."/>
            <person name="Danchin E.G.J."/>
            <person name="Klopp C."/>
            <person name="Perfus-Barbeoch L."/>
            <person name="Kozlowski D.K."/>
            <person name="Koutsovoulos G.D."/>
            <person name="Lopez-Roques C."/>
            <person name="Bouchez O."/>
            <person name="Zahm M."/>
            <person name="Besnard G."/>
            <person name="Bellafiore S."/>
        </authorList>
    </citation>
    <scope>NUCLEOTIDE SEQUENCE</scope>
    <source>
        <strain evidence="12">VN-18</strain>
    </source>
</reference>
<evidence type="ECO:0000256" key="5">
    <source>
        <dbReference type="ARBA" id="ARBA00022679"/>
    </source>
</evidence>
<dbReference type="Gene3D" id="3.40.50.150">
    <property type="entry name" value="Vaccinia Virus protein VP39"/>
    <property type="match status" value="1"/>
</dbReference>
<name>A0A8S9ZEG1_9BILA</name>
<feature type="compositionally biased region" description="Polar residues" evidence="10">
    <location>
        <begin position="264"/>
        <end position="273"/>
    </location>
</feature>
<dbReference type="EC" id="2.1.1.205" evidence="9"/>
<feature type="active site" description="Proton acceptor" evidence="9">
    <location>
        <position position="1112"/>
    </location>
</feature>
<keyword evidence="3 9" id="KW-0963">Cytoplasm</keyword>
<sequence>MDFYNTTTTKRNYINEIVSNILMNDLNIYYLLEDEDNLFYLNNENEEVLIPNSIRMAFQKLYLQLKKEIGLLISENSNKTEIDMELLPLLGPDSLNKLAHWISNEQEQNIEEITTDENIGCATISTRSEELKKDSQFKKVEKYANRSCKKPLVIIQLIINMINLDEIQMHYLGFEFVEAVSISPRPPLTATACTQTNAFEDVTKLVDVSIQATVPSFNQATSPFNQATPPFINKGTSPIPQQEDSVNSDKSLTSTLLTPSSSSKHQSTDLSSGQLDETKAISLLSRHGNRVFVYNVSSDGGIMTKQLKDLSDEIESISINDLLQNTPPNKQKEASSNLGSSQILKEMSQNSGENSSGSKKLNNGSKYCPMVPSKFPTSKTLNGSGIHQLRHSLYWFCASCLLLRFCQKVGKLPAGQSRGQQFVNKSEQIIFIFESTKFVVFNVKKRLSFQVMELFNLGNRRLKFSESRLNAQRSKKDAETRSLDESVRADCVQSLYAFTSDFFRFSNIPQQPQKDINLTLSTSATDSLRNASLSSLVGYRDSPLNTSVTSVHTTSQLKQLLENETCDSVIDPSDCSLFFNRDFGSKFFYYPGVASSVDLKSNLALDAIKSFVTESEDISEPRKHLAAERRAFRRSFSAVDPVPKVYVETRIKEMLSVYDLLETDLEVYELKLRIWLCNTILKPLSEKINEMNSELAEKHTNMNITLGQTTIDVIQSAMSHRTDLCNTFLPFIIPYIRVHQNQQYIVNRIHTLAQNIALQEFKWNSGGDTIVRDEKDAFTRILPWNIQQNLLTDVELIWHLFSTYMDFHLSPCSSAFSSFSSEFGNKPFTNVFFAKCPSISTSNSTISTSTKLNEIFPPSIVAKKQKQNLPRSSSFDDVREAENDGEFFIRMTESTPPIFELVIDGGLTVFQPAKGTAQNFWLVLILFLAHIKKCARNRIVVFTEKLMGKTSKDKRDIYYRLAKEEGWRARSAFKLLQIDESFGIFKGLDLDVTRAVDLCAAPGSWSQVLSSRLYLNRNKEERKHVKIVAVDLQPMSSLPGVIQLQGDITEDVTAEKIIAHFDGQLAQLVVCDGAPDVTGLHAFDEYLQSQLVFSAFNITSCILVPGGTFISKIFRARNVNLIYAQMLHFFKDVNCCKPKSSRQSSCEAFVVCRNYSPPEGYKPSLTNPILAKNYHDCIFSLESPTNRALVPFMACGDLSGFDSDRTYPLELSTLSDAFADWKYVHRPVVQPPTEPAYKKALRLKKTGGMFNFQDKKQRRIREPRIESKRFNLINVDKQVENKIFYDECDENCLSFLIMLILQLLYSFFIRSDISPTSNTKLDTPNS</sequence>
<dbReference type="Pfam" id="PF01728">
    <property type="entry name" value="FtsJ"/>
    <property type="match status" value="1"/>
</dbReference>
<dbReference type="EMBL" id="JABEBT010000128">
    <property type="protein sequence ID" value="KAF7630842.1"/>
    <property type="molecule type" value="Genomic_DNA"/>
</dbReference>
<evidence type="ECO:0000313" key="12">
    <source>
        <dbReference type="EMBL" id="KAF7630842.1"/>
    </source>
</evidence>
<dbReference type="Pfam" id="PF09786">
    <property type="entry name" value="CytochromB561_N"/>
    <property type="match status" value="1"/>
</dbReference>
<feature type="binding site" evidence="9">
    <location>
        <position position="1072"/>
    </location>
    <ligand>
        <name>S-adenosyl-L-methionine</name>
        <dbReference type="ChEBI" id="CHEBI:59789"/>
    </ligand>
</feature>
<evidence type="ECO:0000256" key="2">
    <source>
        <dbReference type="ARBA" id="ARBA00004496"/>
    </source>
</evidence>
<proteinExistence type="inferred from homology"/>
<keyword evidence="5 9" id="KW-0808">Transferase</keyword>
<dbReference type="HAMAP" id="MF_01547">
    <property type="entry name" value="RNA_methyltr_E"/>
    <property type="match status" value="1"/>
</dbReference>
<dbReference type="GO" id="GO:0106340">
    <property type="term" value="F:tRNA (guanosine(34)-2'-O)-methyltransferase activity"/>
    <property type="evidence" value="ECO:0007669"/>
    <property type="project" value="UniProtKB-ARBA"/>
</dbReference>
<feature type="binding site" evidence="9">
    <location>
        <position position="1031"/>
    </location>
    <ligand>
        <name>S-adenosyl-L-methionine</name>
        <dbReference type="ChEBI" id="CHEBI:59789"/>
    </ligand>
</feature>
<feature type="compositionally biased region" description="Low complexity" evidence="10">
    <location>
        <begin position="251"/>
        <end position="263"/>
    </location>
</feature>
<dbReference type="InterPro" id="IPR029063">
    <property type="entry name" value="SAM-dependent_MTases_sf"/>
</dbReference>
<dbReference type="HAMAP" id="MF_03162">
    <property type="entry name" value="RNA_methyltr_E_TRM7"/>
    <property type="match status" value="1"/>
</dbReference>
<keyword evidence="7 9" id="KW-0819">tRNA processing</keyword>
<evidence type="ECO:0000259" key="11">
    <source>
        <dbReference type="Pfam" id="PF01728"/>
    </source>
</evidence>
<evidence type="ECO:0000256" key="8">
    <source>
        <dbReference type="ARBA" id="ARBA00048902"/>
    </source>
</evidence>
<evidence type="ECO:0000256" key="10">
    <source>
        <dbReference type="SAM" id="MobiDB-lite"/>
    </source>
</evidence>
<feature type="binding site" evidence="9">
    <location>
        <position position="1003"/>
    </location>
    <ligand>
        <name>S-adenosyl-L-methionine</name>
        <dbReference type="ChEBI" id="CHEBI:59789"/>
    </ligand>
</feature>
<keyword evidence="13" id="KW-1185">Reference proteome</keyword>
<comment type="function">
    <text evidence="9">Methylates the 2'-O-ribose of nucleotides at positions 32 and 34 of the tRNA anticodon loop of substrate tRNAs.</text>
</comment>
<organism evidence="12 13">
    <name type="scientific">Meloidogyne graminicola</name>
    <dbReference type="NCBI Taxonomy" id="189291"/>
    <lineage>
        <taxon>Eukaryota</taxon>
        <taxon>Metazoa</taxon>
        <taxon>Ecdysozoa</taxon>
        <taxon>Nematoda</taxon>
        <taxon>Chromadorea</taxon>
        <taxon>Rhabditida</taxon>
        <taxon>Tylenchina</taxon>
        <taxon>Tylenchomorpha</taxon>
        <taxon>Tylenchoidea</taxon>
        <taxon>Meloidogynidae</taxon>
        <taxon>Meloidogyninae</taxon>
        <taxon>Meloidogyne</taxon>
    </lineage>
</organism>
<comment type="subcellular location">
    <subcellularLocation>
        <location evidence="2 9">Cytoplasm</location>
    </subcellularLocation>
    <subcellularLocation>
        <location evidence="1">Nucleus</location>
    </subcellularLocation>
</comment>
<protein>
    <recommendedName>
        <fullName evidence="9">Putative tRNA (cytidine(32)/guanosine(34)-2'-O)-methyltransferase</fullName>
        <ecNumber evidence="9">2.1.1.205</ecNumber>
    </recommendedName>
    <alternativeName>
        <fullName evidence="9">2'-O-ribose RNA methyltransferase TRM7 homolog</fullName>
    </alternativeName>
</protein>
<evidence type="ECO:0000256" key="9">
    <source>
        <dbReference type="HAMAP-Rule" id="MF_03162"/>
    </source>
</evidence>
<evidence type="ECO:0000313" key="13">
    <source>
        <dbReference type="Proteomes" id="UP000605970"/>
    </source>
</evidence>
<evidence type="ECO:0000256" key="3">
    <source>
        <dbReference type="ARBA" id="ARBA00022490"/>
    </source>
</evidence>
<dbReference type="SUPFAM" id="SSF53335">
    <property type="entry name" value="S-adenosyl-L-methionine-dependent methyltransferases"/>
    <property type="match status" value="1"/>
</dbReference>
<dbReference type="GO" id="GO:0005634">
    <property type="term" value="C:nucleus"/>
    <property type="evidence" value="ECO:0007669"/>
    <property type="project" value="UniProtKB-SubCell"/>
</dbReference>
<evidence type="ECO:0000256" key="6">
    <source>
        <dbReference type="ARBA" id="ARBA00022691"/>
    </source>
</evidence>
<dbReference type="Proteomes" id="UP000605970">
    <property type="component" value="Unassembled WGS sequence"/>
</dbReference>
<accession>A0A8S9ZEG1</accession>
<comment type="caution">
    <text evidence="12">The sequence shown here is derived from an EMBL/GenBank/DDBJ whole genome shotgun (WGS) entry which is preliminary data.</text>
</comment>
<dbReference type="InterPro" id="IPR050082">
    <property type="entry name" value="RNA_methyltr_RlmE"/>
</dbReference>
<evidence type="ECO:0000256" key="1">
    <source>
        <dbReference type="ARBA" id="ARBA00004123"/>
    </source>
</evidence>
<feature type="region of interest" description="Disordered" evidence="10">
    <location>
        <begin position="221"/>
        <end position="273"/>
    </location>
</feature>
<gene>
    <name evidence="12" type="ORF">Mgra_00008900</name>
</gene>
<dbReference type="GO" id="GO:0002181">
    <property type="term" value="P:cytoplasmic translation"/>
    <property type="evidence" value="ECO:0007669"/>
    <property type="project" value="UniProtKB-UniRule"/>
</dbReference>
<evidence type="ECO:0000256" key="4">
    <source>
        <dbReference type="ARBA" id="ARBA00022603"/>
    </source>
</evidence>
<keyword evidence="4 9" id="KW-0489">Methyltransferase</keyword>
<feature type="binding site" evidence="9">
    <location>
        <position position="1005"/>
    </location>
    <ligand>
        <name>S-adenosyl-L-methionine</name>
        <dbReference type="ChEBI" id="CHEBI:59789"/>
    </ligand>
</feature>
<feature type="binding site" evidence="9">
    <location>
        <position position="1047"/>
    </location>
    <ligand>
        <name>S-adenosyl-L-methionine</name>
        <dbReference type="ChEBI" id="CHEBI:59789"/>
    </ligand>
</feature>
<dbReference type="InterPro" id="IPR015507">
    <property type="entry name" value="rRNA-MeTfrase_E"/>
</dbReference>
<dbReference type="FunFam" id="3.40.50.150:FF:000040">
    <property type="entry name" value="Putative ribosomal RNA methyltransferase 1"/>
    <property type="match status" value="1"/>
</dbReference>
<dbReference type="OrthoDB" id="289250at2759"/>